<dbReference type="RefSeq" id="NP_041314.1">
    <property type="nucleotide sequence ID" value="NC_001524.1"/>
</dbReference>
<proteinExistence type="predicted"/>
<organismHost>
    <name type="scientific">Cervus elaphus</name>
    <name type="common">Red deer</name>
    <dbReference type="NCBI Taxonomy" id="9860"/>
</organismHost>
<name>Q84263_PAPVE</name>
<accession>Q84263</accession>
<protein>
    <submittedName>
        <fullName evidence="1">Uncharacterized protein</fullName>
    </submittedName>
</protein>
<dbReference type="KEGG" id="vg:1724516"/>
<reference evidence="1" key="2">
    <citation type="submission" date="1988-10" db="EMBL/GenBank/DDBJ databases">
        <title>The genome of the Elk papilloma virus.</title>
        <authorList>
            <person name="Eriksson A."/>
        </authorList>
    </citation>
    <scope>NUCLEOTIDE SEQUENCE</scope>
</reference>
<dbReference type="EMBL" id="M15953">
    <property type="protein sequence ID" value="AAA66862.1"/>
    <property type="molecule type" value="Genomic_DNA"/>
</dbReference>
<organism>
    <name type="scientific">European elk papillomavirus</name>
    <name type="common">EEPV</name>
    <dbReference type="NCBI Taxonomy" id="2885846"/>
    <lineage>
        <taxon>Viruses</taxon>
        <taxon>Monodnaviria</taxon>
        <taxon>Shotokuvirae</taxon>
        <taxon>Cossaviricota</taxon>
        <taxon>Papovaviricetes</taxon>
        <taxon>Zurhausenvirales</taxon>
        <taxon>Papillomaviridae</taxon>
        <taxon>Firstpapillomavirinae</taxon>
        <taxon>Deltapapillomavirus</taxon>
        <taxon>Deltapapillomavirus 1</taxon>
    </lineage>
</organism>
<sequence>MKSRHLARHTGAWRPHRIGAPLAFGIKFPLPLPVVKAPFLYRSR</sequence>
<dbReference type="Proteomes" id="UP000009060">
    <property type="component" value="Segment"/>
</dbReference>
<reference evidence="1" key="1">
    <citation type="journal article" date="1986" name="Gene">
        <title>Organization and expression of the transforming region from the European elk papillomavirus (EEPV).</title>
        <authorList>
            <person name="Ahola H."/>
            <person name="Bergman P."/>
            <person name="Strom A.C."/>
            <person name="Moreno-Lopez J."/>
            <person name="Pettersson U."/>
        </authorList>
    </citation>
    <scope>NUCLEOTIDE SEQUENCE [LARGE SCALE GENOMIC DNA]</scope>
</reference>
<organismHost>
    <name type="scientific">Rangifer tarandus</name>
    <name type="common">Reindeer</name>
    <name type="synonym">Cervus tarandus</name>
    <dbReference type="NCBI Taxonomy" id="9870"/>
</organismHost>
<evidence type="ECO:0000313" key="1">
    <source>
        <dbReference type="EMBL" id="AAA66862.1"/>
    </source>
</evidence>
<keyword evidence="2" id="KW-1185">Reference proteome</keyword>
<dbReference type="GeneID" id="1724516"/>
<evidence type="ECO:0000313" key="2">
    <source>
        <dbReference type="Proteomes" id="UP000009060"/>
    </source>
</evidence>